<dbReference type="Pfam" id="PF01774">
    <property type="entry name" value="UreD"/>
    <property type="match status" value="1"/>
</dbReference>
<evidence type="ECO:0008006" key="6">
    <source>
        <dbReference type="Google" id="ProtNLM"/>
    </source>
</evidence>
<reference evidence="4 5" key="1">
    <citation type="submission" date="2018-06" db="EMBL/GenBank/DDBJ databases">
        <title>Complete Genomes of Monosporascus.</title>
        <authorList>
            <person name="Robinson A.J."/>
            <person name="Natvig D.O."/>
        </authorList>
    </citation>
    <scope>NUCLEOTIDE SEQUENCE [LARGE SCALE GENOMIC DNA]</scope>
    <source>
        <strain evidence="4 5">CBS 110550</strain>
    </source>
</reference>
<feature type="compositionally biased region" description="Polar residues" evidence="3">
    <location>
        <begin position="358"/>
        <end position="369"/>
    </location>
</feature>
<dbReference type="OrthoDB" id="5550464at2759"/>
<dbReference type="InterPro" id="IPR007811">
    <property type="entry name" value="RPC4"/>
</dbReference>
<dbReference type="PANTHER" id="PTHR33643">
    <property type="entry name" value="UREASE ACCESSORY PROTEIN D"/>
    <property type="match status" value="1"/>
</dbReference>
<keyword evidence="5" id="KW-1185">Reference proteome</keyword>
<dbReference type="GO" id="GO:0016151">
    <property type="term" value="F:nickel cation binding"/>
    <property type="evidence" value="ECO:0007669"/>
    <property type="project" value="InterPro"/>
</dbReference>
<feature type="compositionally biased region" description="Basic and acidic residues" evidence="3">
    <location>
        <begin position="424"/>
        <end position="459"/>
    </location>
</feature>
<feature type="compositionally biased region" description="Low complexity" evidence="3">
    <location>
        <begin position="387"/>
        <end position="396"/>
    </location>
</feature>
<feature type="compositionally biased region" description="Basic and acidic residues" evidence="3">
    <location>
        <begin position="666"/>
        <end position="683"/>
    </location>
</feature>
<dbReference type="Proteomes" id="UP000293360">
    <property type="component" value="Unassembled WGS sequence"/>
</dbReference>
<organism evidence="4 5">
    <name type="scientific">Monosporascus ibericus</name>
    <dbReference type="NCBI Taxonomy" id="155417"/>
    <lineage>
        <taxon>Eukaryota</taxon>
        <taxon>Fungi</taxon>
        <taxon>Dikarya</taxon>
        <taxon>Ascomycota</taxon>
        <taxon>Pezizomycotina</taxon>
        <taxon>Sordariomycetes</taxon>
        <taxon>Xylariomycetidae</taxon>
        <taxon>Xylariales</taxon>
        <taxon>Xylariales incertae sedis</taxon>
        <taxon>Monosporascus</taxon>
    </lineage>
</organism>
<evidence type="ECO:0000256" key="3">
    <source>
        <dbReference type="SAM" id="MobiDB-lite"/>
    </source>
</evidence>
<dbReference type="InterPro" id="IPR002669">
    <property type="entry name" value="UreD"/>
</dbReference>
<evidence type="ECO:0000313" key="4">
    <source>
        <dbReference type="EMBL" id="RYP02644.1"/>
    </source>
</evidence>
<evidence type="ECO:0000256" key="2">
    <source>
        <dbReference type="ARBA" id="ARBA00023186"/>
    </source>
</evidence>
<dbReference type="EMBL" id="QJNU01000305">
    <property type="protein sequence ID" value="RYP02644.1"/>
    <property type="molecule type" value="Genomic_DNA"/>
</dbReference>
<dbReference type="AlphaFoldDB" id="A0A4Q4TAS7"/>
<dbReference type="GO" id="GO:0003677">
    <property type="term" value="F:DNA binding"/>
    <property type="evidence" value="ECO:0007669"/>
    <property type="project" value="InterPro"/>
</dbReference>
<accession>A0A4Q4TAS7</accession>
<feature type="compositionally biased region" description="Polar residues" evidence="3">
    <location>
        <begin position="398"/>
        <end position="410"/>
    </location>
</feature>
<feature type="region of interest" description="Disordered" evidence="3">
    <location>
        <begin position="722"/>
        <end position="772"/>
    </location>
</feature>
<dbReference type="GO" id="GO:0006383">
    <property type="term" value="P:transcription by RNA polymerase III"/>
    <property type="evidence" value="ECO:0007669"/>
    <property type="project" value="InterPro"/>
</dbReference>
<feature type="compositionally biased region" description="Basic and acidic residues" evidence="3">
    <location>
        <begin position="860"/>
        <end position="874"/>
    </location>
</feature>
<protein>
    <recommendedName>
        <fullName evidence="6">Urease accessory protein UreD</fullName>
    </recommendedName>
</protein>
<dbReference type="GO" id="GO:0005666">
    <property type="term" value="C:RNA polymerase III complex"/>
    <property type="evidence" value="ECO:0007669"/>
    <property type="project" value="InterPro"/>
</dbReference>
<comment type="caution">
    <text evidence="4">The sequence shown here is derived from an EMBL/GenBank/DDBJ whole genome shotgun (WGS) entry which is preliminary data.</text>
</comment>
<dbReference type="STRING" id="155417.A0A4Q4TAS7"/>
<feature type="region of interest" description="Disordered" evidence="3">
    <location>
        <begin position="854"/>
        <end position="882"/>
    </location>
</feature>
<feature type="region of interest" description="Disordered" evidence="3">
    <location>
        <begin position="622"/>
        <end position="684"/>
    </location>
</feature>
<dbReference type="HAMAP" id="MF_01384">
    <property type="entry name" value="UreD"/>
    <property type="match status" value="1"/>
</dbReference>
<proteinExistence type="inferred from homology"/>
<comment type="similarity">
    <text evidence="1">Belongs to the UreD family.</text>
</comment>
<keyword evidence="2" id="KW-0143">Chaperone</keyword>
<gene>
    <name evidence="4" type="ORF">DL764_005689</name>
</gene>
<dbReference type="PANTHER" id="PTHR33643:SF1">
    <property type="entry name" value="UREASE ACCESSORY PROTEIN D"/>
    <property type="match status" value="1"/>
</dbReference>
<name>A0A4Q4TAS7_9PEZI</name>
<feature type="region of interest" description="Disordered" evidence="3">
    <location>
        <begin position="327"/>
        <end position="475"/>
    </location>
</feature>
<sequence length="882" mass="95457">MTSPFPKSSSSPGQGRIVVKLLPNNTSTFESITYQYPLKLISPAVTADQKSVLVFLLSYGGGLVGGDQISLSVDVQSGGKLSIVTQGHTKVFQSVAPDIITKQQLDVRIEAGAGLCLLPDPVQPFERSVYEQIQIFKLAPRASLCLLDWVTQGRSARGEDWSLTQWTGRNEVWATSETGYAKPRLLVRDAVILDGTAGHFESQSLRESMHGHAIFGTLILTGPMTRSIGEFFLSEFKALPRIGARDFEEKSRVLSELESWRARRLKAEKELKILWSAAHLRGCTVVKFGAATVEAGRNWIGSMLLREGTCEKSFGEQALMEEIREQSAIGNATRDEGRASGIFRGRGGAAAGPVATATPSSEGPSQNDAPSTSATGGDGGGAPEVISVSSTPTPSVQDGPSSRQSATPNAPSRGGGTRFKPKNVRRDAAERQRLEQERNRDLASKIKQEEREQRAEDRRARRGRGRGGAMSQRGFIRRTVTATGPFSAIPAGKGGWGWSAGPSRLHNIPHVGSTRYRPRREHETRVNIDVLSGFAEDVEDPDTHFETFRSGQKSGSLPMGLFRTEHQEEEVKVATTAELQAEEQQSEDEGDLFVDPLPTKDAQGVDIDMNDNEVWHAAPASAIKVKPEPGTEAADVDMSDIPEAPGVKAPPSPEQKKPAVAAADGVAKEKEKRREKALQDPEVQHAVLDAQTLLKELRVYKEGDEQSGRDKDGRMYLFQLPPILPPLAKPSPDGDAQEAPIDVDRRQDETPKVKREDGAGKTSSAAAGPLPEGGGCIGRLNVRRSGKVELDWGGTTLSLGNGTETEFLTMAVMLETREHPDNPEALTGVGYGMGQVMGKFVLTPVWDEEEDWEPSLEGLRLSDAHDENRDRHVDGGGGAATA</sequence>
<dbReference type="Pfam" id="PF05132">
    <property type="entry name" value="RNA_pol_Rpc4"/>
    <property type="match status" value="1"/>
</dbReference>
<feature type="compositionally biased region" description="Basic and acidic residues" evidence="3">
    <location>
        <begin position="742"/>
        <end position="759"/>
    </location>
</feature>
<evidence type="ECO:0000313" key="5">
    <source>
        <dbReference type="Proteomes" id="UP000293360"/>
    </source>
</evidence>
<evidence type="ECO:0000256" key="1">
    <source>
        <dbReference type="ARBA" id="ARBA00007177"/>
    </source>
</evidence>